<dbReference type="SUPFAM" id="SSF63829">
    <property type="entry name" value="Calcium-dependent phosphotriesterase"/>
    <property type="match status" value="1"/>
</dbReference>
<organism evidence="1 2">
    <name type="scientific">Neobacillus piezotolerans</name>
    <dbReference type="NCBI Taxonomy" id="2259171"/>
    <lineage>
        <taxon>Bacteria</taxon>
        <taxon>Bacillati</taxon>
        <taxon>Bacillota</taxon>
        <taxon>Bacilli</taxon>
        <taxon>Bacillales</taxon>
        <taxon>Bacillaceae</taxon>
        <taxon>Neobacillus</taxon>
    </lineage>
</organism>
<dbReference type="EMBL" id="QNQT01000002">
    <property type="protein sequence ID" value="RDU37739.1"/>
    <property type="molecule type" value="Genomic_DNA"/>
</dbReference>
<dbReference type="RefSeq" id="WP_115451410.1">
    <property type="nucleotide sequence ID" value="NZ_QNQT01000002.1"/>
</dbReference>
<accession>A0A3D8GU57</accession>
<keyword evidence="2" id="KW-1185">Reference proteome</keyword>
<sequence>MTAIPGTTKGTEAVSLDVMDLHSKSYPGESVVSLLGNTGTYMIYNPATGQSKISKFELPPQPIPIYSIAKGPDCRIYTNGFVSGQLSAYNPLDGSIKSLLKVGQAESMVPLNGKLYLGVYPGASLYEYNPATDTLGVPSPLFSVGNGQDRIAAMAVDSGTNTIFMGTHPKNGEIGGAFVAFNTATKSKTVRRNIVANQSVVSLAVSGGYVYGGTSIFSNSPSEGTYTARFFRLKAGQPGSQPEFISLPLTKPRMIHALAAAPNGVIWGLSDGNLFSYDPRTKTTKTVSITANTSGRFKNGSLVIGKDGNVYGTVEQKLFKAFPATMTKKILLDKGAANLAMDDNGTLFFNNNTDLWMYTK</sequence>
<name>A0A3D8GU57_9BACI</name>
<gene>
    <name evidence="1" type="ORF">DRW41_07885</name>
</gene>
<evidence type="ECO:0008006" key="3">
    <source>
        <dbReference type="Google" id="ProtNLM"/>
    </source>
</evidence>
<protein>
    <recommendedName>
        <fullName evidence="3">WD40 repeat domain-containing protein</fullName>
    </recommendedName>
</protein>
<comment type="caution">
    <text evidence="1">The sequence shown here is derived from an EMBL/GenBank/DDBJ whole genome shotgun (WGS) entry which is preliminary data.</text>
</comment>
<reference evidence="1 2" key="1">
    <citation type="submission" date="2018-07" db="EMBL/GenBank/DDBJ databases">
        <title>Bacillus sp. YLB-04 draft genome sequence.</title>
        <authorList>
            <person name="Yu L."/>
            <person name="Tang X."/>
        </authorList>
    </citation>
    <scope>NUCLEOTIDE SEQUENCE [LARGE SCALE GENOMIC DNA]</scope>
    <source>
        <strain evidence="1 2">YLB-04</strain>
    </source>
</reference>
<dbReference type="Gene3D" id="2.130.10.10">
    <property type="entry name" value="YVTN repeat-like/Quinoprotein amine dehydrogenase"/>
    <property type="match status" value="1"/>
</dbReference>
<dbReference type="InterPro" id="IPR015943">
    <property type="entry name" value="WD40/YVTN_repeat-like_dom_sf"/>
</dbReference>
<evidence type="ECO:0000313" key="1">
    <source>
        <dbReference type="EMBL" id="RDU37739.1"/>
    </source>
</evidence>
<proteinExistence type="predicted"/>
<dbReference type="Proteomes" id="UP000257144">
    <property type="component" value="Unassembled WGS sequence"/>
</dbReference>
<evidence type="ECO:0000313" key="2">
    <source>
        <dbReference type="Proteomes" id="UP000257144"/>
    </source>
</evidence>
<dbReference type="OrthoDB" id="843723at2"/>
<dbReference type="AlphaFoldDB" id="A0A3D8GU57"/>